<keyword evidence="1" id="KW-0479">Metal-binding</keyword>
<dbReference type="Proteomes" id="UP001501757">
    <property type="component" value="Unassembled WGS sequence"/>
</dbReference>
<protein>
    <submittedName>
        <fullName evidence="3">MBL fold metallo-hydrolase</fullName>
    </submittedName>
</protein>
<dbReference type="EMBL" id="BAAAEI010000020">
    <property type="protein sequence ID" value="GAA0365762.1"/>
    <property type="molecule type" value="Genomic_DNA"/>
</dbReference>
<accession>A0ABP3HDM9</accession>
<evidence type="ECO:0000313" key="3">
    <source>
        <dbReference type="EMBL" id="GAA0365762.1"/>
    </source>
</evidence>
<dbReference type="PANTHER" id="PTHR43084:SF1">
    <property type="entry name" value="PERSULFIDE DIOXYGENASE ETHE1, MITOCHONDRIAL"/>
    <property type="match status" value="1"/>
</dbReference>
<dbReference type="InterPro" id="IPR001279">
    <property type="entry name" value="Metallo-B-lactamas"/>
</dbReference>
<dbReference type="PANTHER" id="PTHR43084">
    <property type="entry name" value="PERSULFIDE DIOXYGENASE ETHE1"/>
    <property type="match status" value="1"/>
</dbReference>
<reference evidence="4" key="1">
    <citation type="journal article" date="2019" name="Int. J. Syst. Evol. Microbiol.">
        <title>The Global Catalogue of Microorganisms (GCM) 10K type strain sequencing project: providing services to taxonomists for standard genome sequencing and annotation.</title>
        <authorList>
            <consortium name="The Broad Institute Genomics Platform"/>
            <consortium name="The Broad Institute Genome Sequencing Center for Infectious Disease"/>
            <person name="Wu L."/>
            <person name="Ma J."/>
        </authorList>
    </citation>
    <scope>NUCLEOTIDE SEQUENCE [LARGE SCALE GENOMIC DNA]</scope>
    <source>
        <strain evidence="4">JCM 13378</strain>
    </source>
</reference>
<dbReference type="InterPro" id="IPR036866">
    <property type="entry name" value="RibonucZ/Hydroxyglut_hydro"/>
</dbReference>
<dbReference type="Pfam" id="PF00753">
    <property type="entry name" value="Lactamase_B"/>
    <property type="match status" value="1"/>
</dbReference>
<evidence type="ECO:0000259" key="2">
    <source>
        <dbReference type="SMART" id="SM00849"/>
    </source>
</evidence>
<dbReference type="Gene3D" id="3.60.15.10">
    <property type="entry name" value="Ribonuclease Z/Hydroxyacylglutathione hydrolase-like"/>
    <property type="match status" value="1"/>
</dbReference>
<dbReference type="SUPFAM" id="SSF56281">
    <property type="entry name" value="Metallo-hydrolase/oxidoreductase"/>
    <property type="match status" value="1"/>
</dbReference>
<feature type="domain" description="Metallo-beta-lactamase" evidence="2">
    <location>
        <begin position="14"/>
        <end position="204"/>
    </location>
</feature>
<proteinExistence type="predicted"/>
<dbReference type="CDD" id="cd07724">
    <property type="entry name" value="POD-like_MBL-fold"/>
    <property type="match status" value="1"/>
</dbReference>
<name>A0ABP3HDM9_9ALTE</name>
<sequence>MALRVDTFFHQDSSTLSYILSDPDSGEAAIIDPVLDFDYAAGRSHTAFADRLIEHVAHQNLQVKWILETHAHADHLTAAQYLKTKLGGLIAIGQGITKVQRTFQSIFNLHDSLPLDGSDFDHLFYEGDKFSLGDMQGTVLATPGHTNDSLSYVIDGNAFVGDSLFMPDAGTARCDFPGGSAALLYQSVQKLYALGDDIRIYVGHDYQPQGRALAYMATVAEHKAHNIHISAKTSEAVFVQTRQTRDVTLAVPRLIVPSIQVNIRAGKWPEPEDNGQIYLKVPVNMLGQKP</sequence>
<comment type="caution">
    <text evidence="3">The sequence shown here is derived from an EMBL/GenBank/DDBJ whole genome shotgun (WGS) entry which is preliminary data.</text>
</comment>
<evidence type="ECO:0000313" key="4">
    <source>
        <dbReference type="Proteomes" id="UP001501757"/>
    </source>
</evidence>
<gene>
    <name evidence="3" type="ORF">GCM10009092_32680</name>
</gene>
<dbReference type="InterPro" id="IPR051682">
    <property type="entry name" value="Mito_Persulfide_Diox"/>
</dbReference>
<dbReference type="SMART" id="SM00849">
    <property type="entry name" value="Lactamase_B"/>
    <property type="match status" value="1"/>
</dbReference>
<dbReference type="InterPro" id="IPR044528">
    <property type="entry name" value="POD-like_MBL-fold"/>
</dbReference>
<keyword evidence="4" id="KW-1185">Reference proteome</keyword>
<dbReference type="RefSeq" id="WP_102796569.1">
    <property type="nucleotide sequence ID" value="NZ_BAAAEI010000020.1"/>
</dbReference>
<organism evidence="3 4">
    <name type="scientific">Bowmanella denitrificans</name>
    <dbReference type="NCBI Taxonomy" id="366582"/>
    <lineage>
        <taxon>Bacteria</taxon>
        <taxon>Pseudomonadati</taxon>
        <taxon>Pseudomonadota</taxon>
        <taxon>Gammaproteobacteria</taxon>
        <taxon>Alteromonadales</taxon>
        <taxon>Alteromonadaceae</taxon>
        <taxon>Bowmanella</taxon>
    </lineage>
</organism>
<evidence type="ECO:0000256" key="1">
    <source>
        <dbReference type="ARBA" id="ARBA00022723"/>
    </source>
</evidence>